<dbReference type="Proteomes" id="UP001524460">
    <property type="component" value="Unassembled WGS sequence"/>
</dbReference>
<evidence type="ECO:0000313" key="1">
    <source>
        <dbReference type="EMBL" id="MCQ1058384.1"/>
    </source>
</evidence>
<proteinExistence type="predicted"/>
<gene>
    <name evidence="1" type="ORF">NHN17_09970</name>
</gene>
<accession>A0ABT1N138</accession>
<dbReference type="EMBL" id="JANEYT010000018">
    <property type="protein sequence ID" value="MCQ1058384.1"/>
    <property type="molecule type" value="Genomic_DNA"/>
</dbReference>
<keyword evidence="2" id="KW-1185">Reference proteome</keyword>
<sequence length="109" mass="12045">MMMAAHATTKIVQVEYNGIGDEVVAVITYNNSGWLMVNSFAGIEEDQLGTPVEAAFDNFKAALIDQYGQPEKVTISYGDLRAIDHSLCMEDVDPNLMLQAFLTAFSKRH</sequence>
<organism evidence="1 2">
    <name type="scientific">Photobacterium pectinilyticum</name>
    <dbReference type="NCBI Taxonomy" id="2906793"/>
    <lineage>
        <taxon>Bacteria</taxon>
        <taxon>Pseudomonadati</taxon>
        <taxon>Pseudomonadota</taxon>
        <taxon>Gammaproteobacteria</taxon>
        <taxon>Vibrionales</taxon>
        <taxon>Vibrionaceae</taxon>
        <taxon>Photobacterium</taxon>
    </lineage>
</organism>
<comment type="caution">
    <text evidence="1">The sequence shown here is derived from an EMBL/GenBank/DDBJ whole genome shotgun (WGS) entry which is preliminary data.</text>
</comment>
<reference evidence="1 2" key="1">
    <citation type="submission" date="2022-07" db="EMBL/GenBank/DDBJ databases">
        <title>Photobacterium pectinilyticum sp. nov., a marine bacterium isolated from surface seawater of Qingdao offshore.</title>
        <authorList>
            <person name="Wang X."/>
        </authorList>
    </citation>
    <scope>NUCLEOTIDE SEQUENCE [LARGE SCALE GENOMIC DNA]</scope>
    <source>
        <strain evidence="1 2">ZSDE20</strain>
    </source>
</reference>
<dbReference type="RefSeq" id="WP_255042262.1">
    <property type="nucleotide sequence ID" value="NZ_JANEYT010000018.1"/>
</dbReference>
<evidence type="ECO:0000313" key="2">
    <source>
        <dbReference type="Proteomes" id="UP001524460"/>
    </source>
</evidence>
<name>A0ABT1N138_9GAMM</name>
<protein>
    <submittedName>
        <fullName evidence="1">Uncharacterized protein</fullName>
    </submittedName>
</protein>